<evidence type="ECO:0000313" key="2">
    <source>
        <dbReference type="EMBL" id="VVA22035.1"/>
    </source>
</evidence>
<evidence type="ECO:0000313" key="4">
    <source>
        <dbReference type="Proteomes" id="UP001054821"/>
    </source>
</evidence>
<proteinExistence type="predicted"/>
<dbReference type="Proteomes" id="UP000327085">
    <property type="component" value="Chromosome 8"/>
</dbReference>
<dbReference type="EMBL" id="JAJFAZ020000008">
    <property type="protein sequence ID" value="KAI5313954.1"/>
    <property type="molecule type" value="Genomic_DNA"/>
</dbReference>
<evidence type="ECO:0000313" key="3">
    <source>
        <dbReference type="Proteomes" id="UP000327085"/>
    </source>
</evidence>
<reference evidence="2" key="1">
    <citation type="submission" date="2019-07" db="EMBL/GenBank/DDBJ databases">
        <authorList>
            <person name="Alioto T."/>
            <person name="Alioto T."/>
            <person name="Gomez Garrido J."/>
        </authorList>
    </citation>
    <scope>NUCLEOTIDE SEQUENCE</scope>
</reference>
<name>A0A5E4F1U2_PRUDU</name>
<accession>A0A5E4F1U2</accession>
<dbReference type="AlphaFoldDB" id="A0A5E4F1U2"/>
<dbReference type="Pfam" id="PF14223">
    <property type="entry name" value="Retrotran_gag_2"/>
    <property type="match status" value="1"/>
</dbReference>
<dbReference type="Proteomes" id="UP001054821">
    <property type="component" value="Chromosome 8"/>
</dbReference>
<dbReference type="InParanoid" id="A0A5E4F1U2"/>
<organism evidence="2 3">
    <name type="scientific">Prunus dulcis</name>
    <name type="common">Almond</name>
    <name type="synonym">Amygdalus dulcis</name>
    <dbReference type="NCBI Taxonomy" id="3755"/>
    <lineage>
        <taxon>Eukaryota</taxon>
        <taxon>Viridiplantae</taxon>
        <taxon>Streptophyta</taxon>
        <taxon>Embryophyta</taxon>
        <taxon>Tracheophyta</taxon>
        <taxon>Spermatophyta</taxon>
        <taxon>Magnoliopsida</taxon>
        <taxon>eudicotyledons</taxon>
        <taxon>Gunneridae</taxon>
        <taxon>Pentapetalae</taxon>
        <taxon>rosids</taxon>
        <taxon>fabids</taxon>
        <taxon>Rosales</taxon>
        <taxon>Rosaceae</taxon>
        <taxon>Amygdaloideae</taxon>
        <taxon>Amygdaleae</taxon>
        <taxon>Prunus</taxon>
    </lineage>
</organism>
<reference evidence="3" key="2">
    <citation type="journal article" date="2020" name="Plant J.">
        <title>Transposons played a major role in the diversification between the closely related almond and peach genomes: results from the almond genome sequence.</title>
        <authorList>
            <person name="Alioto T."/>
            <person name="Alexiou K.G."/>
            <person name="Bardil A."/>
            <person name="Barteri F."/>
            <person name="Castanera R."/>
            <person name="Cruz F."/>
            <person name="Dhingra A."/>
            <person name="Duval H."/>
            <person name="Fernandez I Marti A."/>
            <person name="Frias L."/>
            <person name="Galan B."/>
            <person name="Garcia J.L."/>
            <person name="Howad W."/>
            <person name="Gomez-Garrido J."/>
            <person name="Gut M."/>
            <person name="Julca I."/>
            <person name="Morata J."/>
            <person name="Puigdomenech P."/>
            <person name="Ribeca P."/>
            <person name="Rubio Cabetas M.J."/>
            <person name="Vlasova A."/>
            <person name="Wirthensohn M."/>
            <person name="Garcia-Mas J."/>
            <person name="Gabaldon T."/>
            <person name="Casacuberta J.M."/>
            <person name="Arus P."/>
        </authorList>
    </citation>
    <scope>NUCLEOTIDE SEQUENCE [LARGE SCALE GENOMIC DNA]</scope>
    <source>
        <strain evidence="3">cv. Texas</strain>
    </source>
</reference>
<evidence type="ECO:0000313" key="1">
    <source>
        <dbReference type="EMBL" id="KAI5313954.1"/>
    </source>
</evidence>
<keyword evidence="4" id="KW-1185">Reference proteome</keyword>
<gene>
    <name evidence="2" type="ORF">ALMOND_2B001193</name>
    <name evidence="1" type="ORF">L3X38_043130</name>
</gene>
<dbReference type="EMBL" id="CABIKO010000057">
    <property type="protein sequence ID" value="VVA22035.1"/>
    <property type="molecule type" value="Genomic_DNA"/>
</dbReference>
<dbReference type="PANTHER" id="PTHR35317:SF35">
    <property type="entry name" value="DUF4219 DOMAIN-CONTAINING PROTEIN"/>
    <property type="match status" value="1"/>
</dbReference>
<sequence>MGATTSKEAWDTLKEESQGNAKVRVVKVQTLRRDFENIKTKDSETTQEYYARVNEIVNQLRAYGEKV</sequence>
<dbReference type="PANTHER" id="PTHR35317">
    <property type="entry name" value="OS04G0629600 PROTEIN"/>
    <property type="match status" value="1"/>
</dbReference>
<reference evidence="1 4" key="3">
    <citation type="journal article" date="2022" name="G3 (Bethesda)">
        <title>Whole-genome sequence and methylome profiling of the almond [Prunus dulcis (Mill.) D.A. Webb] cultivar 'Nonpareil'.</title>
        <authorList>
            <person name="D'Amico-Willman K.M."/>
            <person name="Ouma W.Z."/>
            <person name="Meulia T."/>
            <person name="Sideli G.M."/>
            <person name="Gradziel T.M."/>
            <person name="Fresnedo-Ramirez J."/>
        </authorList>
    </citation>
    <scope>NUCLEOTIDE SEQUENCE [LARGE SCALE GENOMIC DNA]</scope>
    <source>
        <strain evidence="1">Clone GOH B32 T37-40</strain>
    </source>
</reference>
<protein>
    <submittedName>
        <fullName evidence="2">PREDICTED: UBN2 domain-containing</fullName>
    </submittedName>
</protein>
<dbReference type="OMA" id="YYARVNE"/>
<dbReference type="Gramene" id="VVA22035">
    <property type="protein sequence ID" value="VVA22035"/>
    <property type="gene ID" value="Prudul26B001193"/>
</dbReference>